<evidence type="ECO:0000313" key="2">
    <source>
        <dbReference type="Proteomes" id="UP000261811"/>
    </source>
</evidence>
<comment type="caution">
    <text evidence="1">The sequence shown here is derived from an EMBL/GenBank/DDBJ whole genome shotgun (WGS) entry which is preliminary data.</text>
</comment>
<evidence type="ECO:0000313" key="1">
    <source>
        <dbReference type="EMBL" id="RFU36614.1"/>
    </source>
</evidence>
<dbReference type="AlphaFoldDB" id="A0A372J9Y0"/>
<reference evidence="1 2" key="1">
    <citation type="submission" date="2018-08" db="EMBL/GenBank/DDBJ databases">
        <title>Actinomadura jelena sp. nov., a novel Actinomycete isolated from soil in Chad.</title>
        <authorList>
            <person name="Shi L."/>
        </authorList>
    </citation>
    <scope>NUCLEOTIDE SEQUENCE [LARGE SCALE GENOMIC DNA]</scope>
    <source>
        <strain evidence="1 2">NEAU-G17</strain>
    </source>
</reference>
<dbReference type="RefSeq" id="WP_117361723.1">
    <property type="nucleotide sequence ID" value="NZ_QURH01001043.1"/>
</dbReference>
<dbReference type="Proteomes" id="UP000261811">
    <property type="component" value="Unassembled WGS sequence"/>
</dbReference>
<keyword evidence="2" id="KW-1185">Reference proteome</keyword>
<accession>A0A372J9Y0</accession>
<dbReference type="OrthoDB" id="3430427at2"/>
<dbReference type="EMBL" id="QURH01001043">
    <property type="protein sequence ID" value="RFU36614.1"/>
    <property type="molecule type" value="Genomic_DNA"/>
</dbReference>
<protein>
    <submittedName>
        <fullName evidence="1">Uncharacterized protein</fullName>
    </submittedName>
</protein>
<sequence>MAPADNTARAGLSSRLLATRLGLTAWQLRLAWEHGLMPEPDLPEGRWSTDAADRCAERVEAVKTAFGEDAPLGAERAAARLAARVKLDVERADVEVLVAQDALEVVGRYRGHPLYLMRDLDALAPAVVAKVVRARKGILGDSVDPGGAARILQWPRGTFERVVAERGLTPDRLGRYALADVQALADDRALKARVTKEHRHAVLLKAEREEARQQANLREWIRACNAFLDRETSAPPPFPALRRAMQALIAARSITTAQDP</sequence>
<gene>
    <name evidence="1" type="ORF">DZF91_37250</name>
</gene>
<name>A0A372J9Y0_9ACTN</name>
<proteinExistence type="predicted"/>
<organism evidence="1 2">
    <name type="scientific">Actinomadura logoneensis</name>
    <dbReference type="NCBI Taxonomy" id="2293572"/>
    <lineage>
        <taxon>Bacteria</taxon>
        <taxon>Bacillati</taxon>
        <taxon>Actinomycetota</taxon>
        <taxon>Actinomycetes</taxon>
        <taxon>Streptosporangiales</taxon>
        <taxon>Thermomonosporaceae</taxon>
        <taxon>Actinomadura</taxon>
    </lineage>
</organism>